<feature type="transmembrane region" description="Helical" evidence="2">
    <location>
        <begin position="150"/>
        <end position="169"/>
    </location>
</feature>
<dbReference type="InParanoid" id="G3JQW6"/>
<dbReference type="Proteomes" id="UP000001610">
    <property type="component" value="Unassembled WGS sequence"/>
</dbReference>
<keyword evidence="2" id="KW-0812">Transmembrane</keyword>
<dbReference type="eggNOG" id="ENOG502SB6P">
    <property type="taxonomic scope" value="Eukaryota"/>
</dbReference>
<gene>
    <name evidence="3" type="ORF">CCM_07662</name>
</gene>
<protein>
    <submittedName>
        <fullName evidence="3">Uncharacterized protein</fullName>
    </submittedName>
</protein>
<evidence type="ECO:0000313" key="4">
    <source>
        <dbReference type="Proteomes" id="UP000001610"/>
    </source>
</evidence>
<dbReference type="GeneID" id="18169672"/>
<dbReference type="KEGG" id="cmt:CCM_07662"/>
<name>G3JQW6_CORMM</name>
<evidence type="ECO:0000256" key="2">
    <source>
        <dbReference type="SAM" id="Phobius"/>
    </source>
</evidence>
<dbReference type="RefSeq" id="XP_006672865.1">
    <property type="nucleotide sequence ID" value="XM_006672802.1"/>
</dbReference>
<keyword evidence="2" id="KW-0472">Membrane</keyword>
<evidence type="ECO:0000256" key="1">
    <source>
        <dbReference type="SAM" id="MobiDB-lite"/>
    </source>
</evidence>
<sequence>MSHHSHANTMSMIMSMMRQFTTAHPRLLARISFRHTGCVRPSPTPRAQLFFHPRGGTTTMPLVRLYAHKAPQPPSKMAEAVSKRQAGAAAKPKESPEIPERLLIYHAGTGRTTFLAMLKVTTLFIGVFFCCVAVPSYVQADKPIEETAKIALCGIAPILFITYTTAPFVTHLHIHLPAAARTSRAALERFVRTSLPPTTPLTATTMSVIGKPRYSKLRAGDLVPAASRRRFGLGNYTRDAAAENATRKWYELRAVRQFHIPDGAKTSGKSKGGRNLVEPWIWDAIKERIANRHGMPPPRPPGSTATVI</sequence>
<feature type="region of interest" description="Disordered" evidence="1">
    <location>
        <begin position="73"/>
        <end position="94"/>
    </location>
</feature>
<dbReference type="EMBL" id="JH126404">
    <property type="protein sequence ID" value="EGX89410.1"/>
    <property type="molecule type" value="Genomic_DNA"/>
</dbReference>
<proteinExistence type="predicted"/>
<dbReference type="VEuPathDB" id="FungiDB:CCM_07662"/>
<dbReference type="HOGENOM" id="CLU_079418_0_0_1"/>
<dbReference type="OrthoDB" id="2386090at2759"/>
<feature type="transmembrane region" description="Helical" evidence="2">
    <location>
        <begin position="114"/>
        <end position="138"/>
    </location>
</feature>
<reference evidence="3 4" key="1">
    <citation type="journal article" date="2011" name="Genome Biol.">
        <title>Genome sequence of the insect pathogenic fungus Cordyceps militaris, a valued traditional Chinese medicine.</title>
        <authorList>
            <person name="Zheng P."/>
            <person name="Xia Y."/>
            <person name="Xiao G."/>
            <person name="Xiong C."/>
            <person name="Hu X."/>
            <person name="Zhang S."/>
            <person name="Zheng H."/>
            <person name="Huang Y."/>
            <person name="Zhou Y."/>
            <person name="Wang S."/>
            <person name="Zhao G.P."/>
            <person name="Liu X."/>
            <person name="St Leger R.J."/>
            <person name="Wang C."/>
        </authorList>
    </citation>
    <scope>NUCLEOTIDE SEQUENCE [LARGE SCALE GENOMIC DNA]</scope>
    <source>
        <strain evidence="3 4">CM01</strain>
    </source>
</reference>
<dbReference type="AlphaFoldDB" id="G3JQW6"/>
<keyword evidence="4" id="KW-1185">Reference proteome</keyword>
<evidence type="ECO:0000313" key="3">
    <source>
        <dbReference type="EMBL" id="EGX89410.1"/>
    </source>
</evidence>
<accession>G3JQW6</accession>
<keyword evidence="2" id="KW-1133">Transmembrane helix</keyword>
<organism evidence="3 4">
    <name type="scientific">Cordyceps militaris (strain CM01)</name>
    <name type="common">Caterpillar fungus</name>
    <dbReference type="NCBI Taxonomy" id="983644"/>
    <lineage>
        <taxon>Eukaryota</taxon>
        <taxon>Fungi</taxon>
        <taxon>Dikarya</taxon>
        <taxon>Ascomycota</taxon>
        <taxon>Pezizomycotina</taxon>
        <taxon>Sordariomycetes</taxon>
        <taxon>Hypocreomycetidae</taxon>
        <taxon>Hypocreales</taxon>
        <taxon>Cordycipitaceae</taxon>
        <taxon>Cordyceps</taxon>
    </lineage>
</organism>